<keyword evidence="1" id="KW-0812">Transmembrane</keyword>
<keyword evidence="1" id="KW-0472">Membrane</keyword>
<sequence>MATVYDINKGINRSIEFKGIRAQYIVYLAVGMVILLLLFAILYMTGVNIYICLAIVVPGGGGLVLVIQTMSKKYGEHGLAKQMASRQLPRAIRTRSRRLFINLKDSTHAHQ</sequence>
<dbReference type="InterPro" id="IPR025407">
    <property type="entry name" value="DUF4133"/>
</dbReference>
<comment type="caution">
    <text evidence="2">The sequence shown here is derived from an EMBL/GenBank/DDBJ whole genome shotgun (WGS) entry which is preliminary data.</text>
</comment>
<feature type="transmembrane region" description="Helical" evidence="1">
    <location>
        <begin position="48"/>
        <end position="67"/>
    </location>
</feature>
<reference evidence="2 3" key="1">
    <citation type="submission" date="2019-03" db="EMBL/GenBank/DDBJ databases">
        <title>Genomic Encyclopedia of Type Strains, Phase IV (KMG-IV): sequencing the most valuable type-strain genomes for metagenomic binning, comparative biology and taxonomic classification.</title>
        <authorList>
            <person name="Goeker M."/>
        </authorList>
    </citation>
    <scope>NUCLEOTIDE SEQUENCE [LARGE SCALE GENOMIC DNA]</scope>
    <source>
        <strain evidence="2 3">DSM 100059</strain>
    </source>
</reference>
<dbReference type="RefSeq" id="WP_133998721.1">
    <property type="nucleotide sequence ID" value="NZ_SODV01000002.1"/>
</dbReference>
<name>A0A4R8DJC3_9BACT</name>
<evidence type="ECO:0000256" key="1">
    <source>
        <dbReference type="SAM" id="Phobius"/>
    </source>
</evidence>
<accession>A0A4R8DJC3</accession>
<protein>
    <submittedName>
        <fullName evidence="2">Uncharacterized protein DUF4133</fullName>
    </submittedName>
</protein>
<dbReference type="EMBL" id="SODV01000002">
    <property type="protein sequence ID" value="TDW97100.1"/>
    <property type="molecule type" value="Genomic_DNA"/>
</dbReference>
<dbReference type="Proteomes" id="UP000294498">
    <property type="component" value="Unassembled WGS sequence"/>
</dbReference>
<evidence type="ECO:0000313" key="3">
    <source>
        <dbReference type="Proteomes" id="UP000294498"/>
    </source>
</evidence>
<dbReference type="OrthoDB" id="1273979at2"/>
<feature type="transmembrane region" description="Helical" evidence="1">
    <location>
        <begin position="24"/>
        <end position="42"/>
    </location>
</feature>
<dbReference type="AlphaFoldDB" id="A0A4R8DJC3"/>
<organism evidence="2 3">
    <name type="scientific">Dinghuibacter silviterrae</name>
    <dbReference type="NCBI Taxonomy" id="1539049"/>
    <lineage>
        <taxon>Bacteria</taxon>
        <taxon>Pseudomonadati</taxon>
        <taxon>Bacteroidota</taxon>
        <taxon>Chitinophagia</taxon>
        <taxon>Chitinophagales</taxon>
        <taxon>Chitinophagaceae</taxon>
        <taxon>Dinghuibacter</taxon>
    </lineage>
</organism>
<proteinExistence type="predicted"/>
<keyword evidence="1" id="KW-1133">Transmembrane helix</keyword>
<keyword evidence="3" id="KW-1185">Reference proteome</keyword>
<gene>
    <name evidence="2" type="ORF">EDB95_4940</name>
</gene>
<evidence type="ECO:0000313" key="2">
    <source>
        <dbReference type="EMBL" id="TDW97100.1"/>
    </source>
</evidence>
<dbReference type="Pfam" id="PF13571">
    <property type="entry name" value="DUF4133"/>
    <property type="match status" value="1"/>
</dbReference>